<dbReference type="AlphaFoldDB" id="A0A939T3S1"/>
<dbReference type="Proteomes" id="UP000669179">
    <property type="component" value="Unassembled WGS sequence"/>
</dbReference>
<gene>
    <name evidence="1" type="ORF">J4573_08525</name>
</gene>
<dbReference type="RefSeq" id="WP_208254731.1">
    <property type="nucleotide sequence ID" value="NZ_JAGEOJ010000003.1"/>
</dbReference>
<reference evidence="1" key="1">
    <citation type="submission" date="2021-03" db="EMBL/GenBank/DDBJ databases">
        <authorList>
            <person name="Kanchanasin P."/>
            <person name="Saeng-In P."/>
            <person name="Phongsopitanun W."/>
            <person name="Yuki M."/>
            <person name="Kudo T."/>
            <person name="Ohkuma M."/>
            <person name="Tanasupawat S."/>
        </authorList>
    </citation>
    <scope>NUCLEOTIDE SEQUENCE</scope>
    <source>
        <strain evidence="1">GKU 128</strain>
    </source>
</reference>
<name>A0A939T3S1_9ACTN</name>
<keyword evidence="2" id="KW-1185">Reference proteome</keyword>
<evidence type="ECO:0000313" key="1">
    <source>
        <dbReference type="EMBL" id="MBO2447129.1"/>
    </source>
</evidence>
<protein>
    <submittedName>
        <fullName evidence="1">Uncharacterized protein</fullName>
    </submittedName>
</protein>
<organism evidence="1 2">
    <name type="scientific">Actinomadura barringtoniae</name>
    <dbReference type="NCBI Taxonomy" id="1427535"/>
    <lineage>
        <taxon>Bacteria</taxon>
        <taxon>Bacillati</taxon>
        <taxon>Actinomycetota</taxon>
        <taxon>Actinomycetes</taxon>
        <taxon>Streptosporangiales</taxon>
        <taxon>Thermomonosporaceae</taxon>
        <taxon>Actinomadura</taxon>
    </lineage>
</organism>
<proteinExistence type="predicted"/>
<sequence>MAWLVSGEIFIRCRRKGLELAARPRLFTADDRTSLAIDTIVPALRDFRCRALIGGGWEHQRGAALTTYFVGRLPTISQTPTVAGAITSPILMKNFTPTPRSWLAPQISTPIRK</sequence>
<dbReference type="EMBL" id="JAGEOJ010000003">
    <property type="protein sequence ID" value="MBO2447129.1"/>
    <property type="molecule type" value="Genomic_DNA"/>
</dbReference>
<comment type="caution">
    <text evidence="1">The sequence shown here is derived from an EMBL/GenBank/DDBJ whole genome shotgun (WGS) entry which is preliminary data.</text>
</comment>
<accession>A0A939T3S1</accession>
<evidence type="ECO:0000313" key="2">
    <source>
        <dbReference type="Proteomes" id="UP000669179"/>
    </source>
</evidence>